<evidence type="ECO:0000313" key="3">
    <source>
        <dbReference type="Proteomes" id="UP000054047"/>
    </source>
</evidence>
<sequence>MGLPGREGRPGEKGVDGFEGLSGPPGEPGPDAIYCRCPGRNQIGVLPSGKERELGRADPQMSLKRFRCPANLILLDMAGVAVFLVSDCKTPFSLFHLRERVEHGGPLPLRSEANMA</sequence>
<name>A0A0C2DNN0_9BILA</name>
<protein>
    <recommendedName>
        <fullName evidence="4">Collagen triple helix repeat protein</fullName>
    </recommendedName>
</protein>
<evidence type="ECO:0000313" key="2">
    <source>
        <dbReference type="EMBL" id="KIH64297.1"/>
    </source>
</evidence>
<evidence type="ECO:0008006" key="4">
    <source>
        <dbReference type="Google" id="ProtNLM"/>
    </source>
</evidence>
<organism evidence="2 3">
    <name type="scientific">Ancylostoma duodenale</name>
    <dbReference type="NCBI Taxonomy" id="51022"/>
    <lineage>
        <taxon>Eukaryota</taxon>
        <taxon>Metazoa</taxon>
        <taxon>Ecdysozoa</taxon>
        <taxon>Nematoda</taxon>
        <taxon>Chromadorea</taxon>
        <taxon>Rhabditida</taxon>
        <taxon>Rhabditina</taxon>
        <taxon>Rhabditomorpha</taxon>
        <taxon>Strongyloidea</taxon>
        <taxon>Ancylostomatidae</taxon>
        <taxon>Ancylostomatinae</taxon>
        <taxon>Ancylostoma</taxon>
    </lineage>
</organism>
<feature type="region of interest" description="Disordered" evidence="1">
    <location>
        <begin position="1"/>
        <end position="31"/>
    </location>
</feature>
<evidence type="ECO:0000256" key="1">
    <source>
        <dbReference type="SAM" id="MobiDB-lite"/>
    </source>
</evidence>
<dbReference type="AlphaFoldDB" id="A0A0C2DNN0"/>
<proteinExistence type="predicted"/>
<dbReference type="EMBL" id="KN728147">
    <property type="protein sequence ID" value="KIH64297.1"/>
    <property type="molecule type" value="Genomic_DNA"/>
</dbReference>
<gene>
    <name evidence="2" type="ORF">ANCDUO_05394</name>
</gene>
<feature type="compositionally biased region" description="Basic and acidic residues" evidence="1">
    <location>
        <begin position="1"/>
        <end position="16"/>
    </location>
</feature>
<keyword evidence="3" id="KW-1185">Reference proteome</keyword>
<reference evidence="2 3" key="1">
    <citation type="submission" date="2013-12" db="EMBL/GenBank/DDBJ databases">
        <title>Draft genome of the parsitic nematode Ancylostoma duodenale.</title>
        <authorList>
            <person name="Mitreva M."/>
        </authorList>
    </citation>
    <scope>NUCLEOTIDE SEQUENCE [LARGE SCALE GENOMIC DNA]</scope>
    <source>
        <strain evidence="2 3">Zhejiang</strain>
    </source>
</reference>
<accession>A0A0C2DNN0</accession>
<dbReference type="Proteomes" id="UP000054047">
    <property type="component" value="Unassembled WGS sequence"/>
</dbReference>